<accession>A0A381TMF2</accession>
<feature type="region of interest" description="Disordered" evidence="1">
    <location>
        <begin position="314"/>
        <end position="357"/>
    </location>
</feature>
<feature type="compositionally biased region" description="Basic and acidic residues" evidence="1">
    <location>
        <begin position="323"/>
        <end position="353"/>
    </location>
</feature>
<feature type="compositionally biased region" description="Basic and acidic residues" evidence="1">
    <location>
        <begin position="218"/>
        <end position="227"/>
    </location>
</feature>
<feature type="non-terminal residue" evidence="2">
    <location>
        <position position="1"/>
    </location>
</feature>
<sequence>PTLTMPKNRYLNTKEGSLEQAVQEALTEKGGVGAATAGPKPGYKLPRQLKNPKKEKMVGTPTGTKVVDKKDPKYKGAPEHESFEKSEYARKVRDQAVDVINSIQFGKPFKVVDEQEIPKAELREKEVDVKDTRRTVDAIRAYDKSKDASRDADWDTVHGKIKQGKKEKKYAKKERGEIDKDDDAWKHRAYHTGMHGENTKMSPMIKATMDKIHSMREDKLSYKERQGLSKSQFALPGKGEGPEGKQGGSYPIPDESHARNALARVSQHGSEAEKRKVKSAVAKKFPDIKIGESVEAERGERDVGTNAYANYVAGLTPGQEADAAIRNKDSKKASSESKKASDERERQSTRIDDEYTPTLEEYVTHLESLEGEALEAELETLDQNELLEILGTGLVKKAAGAIKKRFSAQGRLKAAKAKGAKMQAKTDLATQKTSNIAAKEKLKQAKAAHKAAKGPSKIGALAKKAIGAGPKKPEASGAPATSAPASGGLADRIKKNVPKAKTKMKVVPGKGIVSAEYDPEIK</sequence>
<feature type="region of interest" description="Disordered" evidence="1">
    <location>
        <begin position="218"/>
        <end position="282"/>
    </location>
</feature>
<feature type="region of interest" description="Disordered" evidence="1">
    <location>
        <begin position="30"/>
        <end position="87"/>
    </location>
</feature>
<feature type="compositionally biased region" description="Basic and acidic residues" evidence="1">
    <location>
        <begin position="66"/>
        <end position="87"/>
    </location>
</feature>
<feature type="compositionally biased region" description="Low complexity" evidence="1">
    <location>
        <begin position="465"/>
        <end position="490"/>
    </location>
</feature>
<protein>
    <submittedName>
        <fullName evidence="2">Uncharacterized protein</fullName>
    </submittedName>
</protein>
<reference evidence="2" key="1">
    <citation type="submission" date="2018-05" db="EMBL/GenBank/DDBJ databases">
        <authorList>
            <person name="Lanie J.A."/>
            <person name="Ng W.-L."/>
            <person name="Kazmierczak K.M."/>
            <person name="Andrzejewski T.M."/>
            <person name="Davidsen T.M."/>
            <person name="Wayne K.J."/>
            <person name="Tettelin H."/>
            <person name="Glass J.I."/>
            <person name="Rusch D."/>
            <person name="Podicherti R."/>
            <person name="Tsui H.-C.T."/>
            <person name="Winkler M.E."/>
        </authorList>
    </citation>
    <scope>NUCLEOTIDE SEQUENCE</scope>
</reference>
<proteinExistence type="predicted"/>
<gene>
    <name evidence="2" type="ORF">METZ01_LOCUS68811</name>
</gene>
<dbReference type="EMBL" id="UINC01004660">
    <property type="protein sequence ID" value="SVA15957.1"/>
    <property type="molecule type" value="Genomic_DNA"/>
</dbReference>
<name>A0A381TMF2_9ZZZZ</name>
<feature type="region of interest" description="Disordered" evidence="1">
    <location>
        <begin position="465"/>
        <end position="493"/>
    </location>
</feature>
<evidence type="ECO:0000256" key="1">
    <source>
        <dbReference type="SAM" id="MobiDB-lite"/>
    </source>
</evidence>
<dbReference type="AlphaFoldDB" id="A0A381TMF2"/>
<organism evidence="2">
    <name type="scientific">marine metagenome</name>
    <dbReference type="NCBI Taxonomy" id="408172"/>
    <lineage>
        <taxon>unclassified sequences</taxon>
        <taxon>metagenomes</taxon>
        <taxon>ecological metagenomes</taxon>
    </lineage>
</organism>
<evidence type="ECO:0000313" key="2">
    <source>
        <dbReference type="EMBL" id="SVA15957.1"/>
    </source>
</evidence>